<dbReference type="Gene3D" id="3.40.50.300">
    <property type="entry name" value="P-loop containing nucleotide triphosphate hydrolases"/>
    <property type="match status" value="1"/>
</dbReference>
<dbReference type="PROSITE" id="PS51193">
    <property type="entry name" value="HELICASE_ATP_BIND_2"/>
    <property type="match status" value="1"/>
</dbReference>
<sequence length="108" mass="12153">MNKLIQGCIKGENCLLESPTGSGKTLALLCGVLAWHDHYIAEIDKKTNKLENAGTRYEDLPREGKQTIRARTMKKIVAKNCCEVKNVRLIPTIPTRITKISKMQKEKS</sequence>
<evidence type="ECO:0000259" key="4">
    <source>
        <dbReference type="PROSITE" id="PS51193"/>
    </source>
</evidence>
<evidence type="ECO:0000256" key="2">
    <source>
        <dbReference type="ARBA" id="ARBA00022801"/>
    </source>
</evidence>
<reference evidence="5" key="1">
    <citation type="submission" date="2011-11" db="EMBL/GenBank/DDBJ databases">
        <title>Decoding the brain transcriptome of the Eastern honeybee (Apis cerana) based on pyrosequencing.</title>
        <authorList>
            <person name="Sun L."/>
            <person name="Zheng H."/>
            <person name="Wang Y."/>
            <person name="Xie X."/>
            <person name="Zhu Y."/>
            <person name="Gu W."/>
            <person name="Wang S."/>
        </authorList>
    </citation>
    <scope>NUCLEOTIDE SEQUENCE</scope>
    <source>
        <tissue evidence="5">Brain</tissue>
    </source>
</reference>
<evidence type="ECO:0000256" key="3">
    <source>
        <dbReference type="ARBA" id="ARBA00022840"/>
    </source>
</evidence>
<evidence type="ECO:0000256" key="1">
    <source>
        <dbReference type="ARBA" id="ARBA00022741"/>
    </source>
</evidence>
<keyword evidence="3" id="KW-0067">ATP-binding</keyword>
<dbReference type="PANTHER" id="PTHR11472:SF34">
    <property type="entry name" value="REGULATOR OF TELOMERE ELONGATION HELICASE 1"/>
    <property type="match status" value="1"/>
</dbReference>
<gene>
    <name evidence="5" type="ORF">ACCB05192</name>
</gene>
<evidence type="ECO:0000313" key="5">
    <source>
        <dbReference type="EMBL" id="AEY59826.1"/>
    </source>
</evidence>
<proteinExistence type="evidence at transcript level"/>
<accession>V9IH50</accession>
<dbReference type="SUPFAM" id="SSF52540">
    <property type="entry name" value="P-loop containing nucleoside triphosphate hydrolases"/>
    <property type="match status" value="1"/>
</dbReference>
<keyword evidence="5" id="KW-0347">Helicase</keyword>
<dbReference type="PANTHER" id="PTHR11472">
    <property type="entry name" value="DNA REPAIR DEAD HELICASE RAD3/XP-D SUBFAMILY MEMBER"/>
    <property type="match status" value="1"/>
</dbReference>
<dbReference type="AlphaFoldDB" id="V9IH50"/>
<dbReference type="EMBL" id="JR043985">
    <property type="protein sequence ID" value="AEY59826.1"/>
    <property type="molecule type" value="mRNA"/>
</dbReference>
<dbReference type="GO" id="GO:0005524">
    <property type="term" value="F:ATP binding"/>
    <property type="evidence" value="ECO:0007669"/>
    <property type="project" value="UniProtKB-KW"/>
</dbReference>
<dbReference type="InterPro" id="IPR027417">
    <property type="entry name" value="P-loop_NTPase"/>
</dbReference>
<dbReference type="GO" id="GO:0003678">
    <property type="term" value="F:DNA helicase activity"/>
    <property type="evidence" value="ECO:0007669"/>
    <property type="project" value="TreeGrafter"/>
</dbReference>
<name>V9IH50_APICE</name>
<dbReference type="InterPro" id="IPR045028">
    <property type="entry name" value="DinG/Rad3-like"/>
</dbReference>
<keyword evidence="2" id="KW-0378">Hydrolase</keyword>
<keyword evidence="1" id="KW-0547">Nucleotide-binding</keyword>
<feature type="domain" description="Helicase ATP-binding" evidence="4">
    <location>
        <begin position="1"/>
        <end position="108"/>
    </location>
</feature>
<organism evidence="5">
    <name type="scientific">Apis cerana</name>
    <name type="common">Indian honeybee</name>
    <dbReference type="NCBI Taxonomy" id="7461"/>
    <lineage>
        <taxon>Eukaryota</taxon>
        <taxon>Metazoa</taxon>
        <taxon>Ecdysozoa</taxon>
        <taxon>Arthropoda</taxon>
        <taxon>Hexapoda</taxon>
        <taxon>Insecta</taxon>
        <taxon>Pterygota</taxon>
        <taxon>Neoptera</taxon>
        <taxon>Endopterygota</taxon>
        <taxon>Hymenoptera</taxon>
        <taxon>Apocrita</taxon>
        <taxon>Aculeata</taxon>
        <taxon>Apoidea</taxon>
        <taxon>Anthophila</taxon>
        <taxon>Apidae</taxon>
        <taxon>Apis</taxon>
    </lineage>
</organism>
<dbReference type="GO" id="GO:0016787">
    <property type="term" value="F:hydrolase activity"/>
    <property type="evidence" value="ECO:0007669"/>
    <property type="project" value="UniProtKB-KW"/>
</dbReference>
<protein>
    <submittedName>
        <fullName evidence="5">BRCA1 interacting protein C-terminal helicase 1</fullName>
    </submittedName>
</protein>
<dbReference type="InterPro" id="IPR014013">
    <property type="entry name" value="Helic_SF1/SF2_ATP-bd_DinG/Rad3"/>
</dbReference>